<reference evidence="14" key="2">
    <citation type="submission" date="2025-08" db="UniProtKB">
        <authorList>
            <consortium name="Ensembl"/>
        </authorList>
    </citation>
    <scope>IDENTIFICATION</scope>
</reference>
<evidence type="ECO:0000256" key="9">
    <source>
        <dbReference type="PROSITE-ProRule" id="PRU00023"/>
    </source>
</evidence>
<reference evidence="14 15" key="1">
    <citation type="journal article" date="2020" name="Nat. Commun.">
        <title>Donkey genomes provide new insights into domestication and selection for coat color.</title>
        <authorList>
            <person name="Wang"/>
            <person name="C."/>
            <person name="Li"/>
            <person name="H."/>
            <person name="Guo"/>
            <person name="Y."/>
            <person name="Huang"/>
            <person name="J."/>
            <person name="Sun"/>
            <person name="Y."/>
            <person name="Min"/>
            <person name="J."/>
            <person name="Wang"/>
            <person name="J."/>
            <person name="Fang"/>
            <person name="X."/>
            <person name="Zhao"/>
            <person name="Z."/>
            <person name="Wang"/>
            <person name="S."/>
            <person name="Zhang"/>
            <person name="Y."/>
            <person name="Liu"/>
            <person name="Q."/>
            <person name="Jiang"/>
            <person name="Q."/>
            <person name="Wang"/>
            <person name="X."/>
            <person name="Guo"/>
            <person name="Y."/>
            <person name="Yang"/>
            <person name="C."/>
            <person name="Wang"/>
            <person name="Y."/>
            <person name="Tian"/>
            <person name="F."/>
            <person name="Zhuang"/>
            <person name="G."/>
            <person name="Fan"/>
            <person name="Y."/>
            <person name="Gao"/>
            <person name="Q."/>
            <person name="Li"/>
            <person name="Y."/>
            <person name="Ju"/>
            <person name="Z."/>
            <person name="Li"/>
            <person name="J."/>
            <person name="Li"/>
            <person name="R."/>
            <person name="Hou"/>
            <person name="M."/>
            <person name="Yang"/>
            <person name="G."/>
            <person name="Liu"/>
            <person name="G."/>
            <person name="Liu"/>
            <person name="W."/>
            <person name="Guo"/>
            <person name="J."/>
            <person name="Pan"/>
            <person name="S."/>
            <person name="Fan"/>
            <person name="G."/>
            <person name="Zhang"/>
            <person name="W."/>
            <person name="Zhang"/>
            <person name="R."/>
            <person name="Yu"/>
            <person name="J."/>
            <person name="Zhang"/>
            <person name="X."/>
            <person name="Yin"/>
            <person name="Q."/>
            <person name="Ji"/>
            <person name="C."/>
            <person name="Jin"/>
            <person name="Y."/>
            <person name="Yue"/>
            <person name="G."/>
            <person name="Liu"/>
            <person name="M."/>
            <person name="Xu"/>
            <person name="J."/>
            <person name="Liu"/>
            <person name="S."/>
            <person name="Jordana"/>
            <person name="J."/>
            <person name="Noce"/>
            <person name="A."/>
            <person name="Amills"/>
            <person name="M."/>
            <person name="Wu"/>
            <person name="D.D."/>
            <person name="Li"/>
            <person name="S."/>
            <person name="Zhou"/>
            <person name="X. and Zhong"/>
            <person name="J."/>
        </authorList>
    </citation>
    <scope>NUCLEOTIDE SEQUENCE [LARGE SCALE GENOMIC DNA]</scope>
</reference>
<dbReference type="InterPro" id="IPR036770">
    <property type="entry name" value="Ankyrin_rpt-contain_sf"/>
</dbReference>
<dbReference type="Pfam" id="PF12796">
    <property type="entry name" value="Ank_2"/>
    <property type="match status" value="1"/>
</dbReference>
<evidence type="ECO:0000256" key="11">
    <source>
        <dbReference type="SAM" id="MobiDB-lite"/>
    </source>
</evidence>
<dbReference type="Gene3D" id="1.10.220.150">
    <property type="entry name" value="Arf GTPase activating protein"/>
    <property type="match status" value="1"/>
</dbReference>
<dbReference type="PROSITE" id="PS51421">
    <property type="entry name" value="RAS"/>
    <property type="match status" value="1"/>
</dbReference>
<dbReference type="InterPro" id="IPR011993">
    <property type="entry name" value="PH-like_dom_sf"/>
</dbReference>
<feature type="compositionally biased region" description="Gly residues" evidence="11">
    <location>
        <begin position="20"/>
        <end position="50"/>
    </location>
</feature>
<evidence type="ECO:0000256" key="6">
    <source>
        <dbReference type="ARBA" id="ARBA00022833"/>
    </source>
</evidence>
<dbReference type="CDD" id="cd01250">
    <property type="entry name" value="PH_AGAP"/>
    <property type="match status" value="1"/>
</dbReference>
<evidence type="ECO:0000256" key="3">
    <source>
        <dbReference type="ARBA" id="ARBA00022723"/>
    </source>
</evidence>
<comment type="similarity">
    <text evidence="1">Belongs to the centaurin gamma-like family.</text>
</comment>
<dbReference type="Ensembl" id="ENSEAST00005057128.1">
    <property type="protein sequence ID" value="ENSEASP00005041334.1"/>
    <property type="gene ID" value="ENSEASG00005002516.2"/>
</dbReference>
<dbReference type="PROSITE" id="PS50088">
    <property type="entry name" value="ANK_REPEAT"/>
    <property type="match status" value="1"/>
</dbReference>
<feature type="domain" description="PH" evidence="12">
    <location>
        <begin position="404"/>
        <end position="539"/>
    </location>
</feature>
<evidence type="ECO:0000256" key="2">
    <source>
        <dbReference type="ARBA" id="ARBA00022468"/>
    </source>
</evidence>
<dbReference type="PROSITE" id="PS51419">
    <property type="entry name" value="RAB"/>
    <property type="match status" value="1"/>
</dbReference>
<evidence type="ECO:0000256" key="1">
    <source>
        <dbReference type="ARBA" id="ARBA00005430"/>
    </source>
</evidence>
<dbReference type="Gene3D" id="3.40.50.300">
    <property type="entry name" value="P-loop containing nucleotide triphosphate hydrolases"/>
    <property type="match status" value="1"/>
</dbReference>
<dbReference type="Gene3D" id="2.30.29.30">
    <property type="entry name" value="Pleckstrin-homology domain (PH domain)/Phosphotyrosine-binding domain (PTB)"/>
    <property type="match status" value="1"/>
</dbReference>
<dbReference type="Gene3D" id="1.25.40.20">
    <property type="entry name" value="Ankyrin repeat-containing domain"/>
    <property type="match status" value="1"/>
</dbReference>
<accession>A0A9L0IW66</accession>
<dbReference type="FunFam" id="1.25.40.20:FF:000038">
    <property type="entry name" value="Arf-GAP with GTPase, ANK repeat and PH domain-containing protein 3"/>
    <property type="match status" value="1"/>
</dbReference>
<organism evidence="14 15">
    <name type="scientific">Equus asinus</name>
    <name type="common">Donkey</name>
    <name type="synonym">Equus africanus asinus</name>
    <dbReference type="NCBI Taxonomy" id="9793"/>
    <lineage>
        <taxon>Eukaryota</taxon>
        <taxon>Metazoa</taxon>
        <taxon>Chordata</taxon>
        <taxon>Craniata</taxon>
        <taxon>Vertebrata</taxon>
        <taxon>Euteleostomi</taxon>
        <taxon>Mammalia</taxon>
        <taxon>Eutheria</taxon>
        <taxon>Laurasiatheria</taxon>
        <taxon>Perissodactyla</taxon>
        <taxon>Equidae</taxon>
        <taxon>Equus</taxon>
    </lineage>
</organism>
<dbReference type="InterPro" id="IPR001164">
    <property type="entry name" value="ArfGAP_dom"/>
</dbReference>
<dbReference type="Pfam" id="PF00169">
    <property type="entry name" value="PH"/>
    <property type="match status" value="1"/>
</dbReference>
<keyword evidence="8" id="KW-0342">GTP-binding</keyword>
<dbReference type="PRINTS" id="PR00405">
    <property type="entry name" value="REVINTRACTNG"/>
</dbReference>
<dbReference type="SUPFAM" id="SSF50729">
    <property type="entry name" value="PH domain-like"/>
    <property type="match status" value="1"/>
</dbReference>
<dbReference type="PROSITE" id="PS50297">
    <property type="entry name" value="ANK_REP_REGION"/>
    <property type="match status" value="1"/>
</dbReference>
<dbReference type="FunFam" id="1.10.220.150:FF:000001">
    <property type="entry name" value="Arf-GAP with GTPase, ANK repeat and PH domain-containing protein 1"/>
    <property type="match status" value="1"/>
</dbReference>
<dbReference type="PROSITE" id="PS50003">
    <property type="entry name" value="PH_DOMAIN"/>
    <property type="match status" value="1"/>
</dbReference>
<dbReference type="InterPro" id="IPR001849">
    <property type="entry name" value="PH_domain"/>
</dbReference>
<evidence type="ECO:0000256" key="5">
    <source>
        <dbReference type="ARBA" id="ARBA00022771"/>
    </source>
</evidence>
<dbReference type="FunFam" id="3.40.50.300:FF:000178">
    <property type="entry name" value="Arf-GAP with GTPase, ANK repeat and PH domain-containing protein 1"/>
    <property type="match status" value="1"/>
</dbReference>
<feature type="region of interest" description="Disordered" evidence="11">
    <location>
        <begin position="467"/>
        <end position="487"/>
    </location>
</feature>
<dbReference type="SUPFAM" id="SSF48403">
    <property type="entry name" value="Ankyrin repeat"/>
    <property type="match status" value="1"/>
</dbReference>
<feature type="region of interest" description="Disordered" evidence="11">
    <location>
        <begin position="787"/>
        <end position="809"/>
    </location>
</feature>
<evidence type="ECO:0000313" key="14">
    <source>
        <dbReference type="Ensembl" id="ENSEASP00005041334.1"/>
    </source>
</evidence>
<evidence type="ECO:0000256" key="10">
    <source>
        <dbReference type="PROSITE-ProRule" id="PRU00288"/>
    </source>
</evidence>
<dbReference type="GO" id="GO:0005634">
    <property type="term" value="C:nucleus"/>
    <property type="evidence" value="ECO:0007669"/>
    <property type="project" value="TreeGrafter"/>
</dbReference>
<dbReference type="PROSITE" id="PS50115">
    <property type="entry name" value="ARFGAP"/>
    <property type="match status" value="1"/>
</dbReference>
<dbReference type="Pfam" id="PF01412">
    <property type="entry name" value="ArfGap"/>
    <property type="match status" value="1"/>
</dbReference>
<keyword evidence="7 9" id="KW-0040">ANK repeat</keyword>
<keyword evidence="2" id="KW-0343">GTPase activation</keyword>
<feature type="domain" description="Arf-GAP" evidence="13">
    <location>
        <begin position="560"/>
        <end position="680"/>
    </location>
</feature>
<dbReference type="SMART" id="SM00175">
    <property type="entry name" value="RAB"/>
    <property type="match status" value="1"/>
</dbReference>
<dbReference type="InterPro" id="IPR038508">
    <property type="entry name" value="ArfGAP_dom_sf"/>
</dbReference>
<dbReference type="InterPro" id="IPR051282">
    <property type="entry name" value="Arf-GAP_GTPase_ANK_PH"/>
</dbReference>
<dbReference type="GO" id="GO:0008270">
    <property type="term" value="F:zinc ion binding"/>
    <property type="evidence" value="ECO:0007669"/>
    <property type="project" value="UniProtKB-KW"/>
</dbReference>
<feature type="compositionally biased region" description="Low complexity" evidence="11">
    <location>
        <begin position="51"/>
        <end position="61"/>
    </location>
</feature>
<evidence type="ECO:0000256" key="4">
    <source>
        <dbReference type="ARBA" id="ARBA00022741"/>
    </source>
</evidence>
<dbReference type="Proteomes" id="UP000694387">
    <property type="component" value="Chromosome 2"/>
</dbReference>
<dbReference type="GO" id="GO:0005096">
    <property type="term" value="F:GTPase activator activity"/>
    <property type="evidence" value="ECO:0007669"/>
    <property type="project" value="UniProtKB-KW"/>
</dbReference>
<dbReference type="FunFam" id="2.30.29.30:FF:000219">
    <property type="entry name" value="Arf-GAP with GTPase, ANK repeat and PH domain-containing protein 3"/>
    <property type="match status" value="1"/>
</dbReference>
<dbReference type="PANTHER" id="PTHR45819:SF2">
    <property type="entry name" value="ARF-GAP WITH GTPASE, ANK REPEAT AND PH DOMAIN-CONTAINING PROTEIN 3"/>
    <property type="match status" value="1"/>
</dbReference>
<evidence type="ECO:0000259" key="12">
    <source>
        <dbReference type="PROSITE" id="PS50003"/>
    </source>
</evidence>
<feature type="repeat" description="ANK" evidence="9">
    <location>
        <begin position="719"/>
        <end position="751"/>
    </location>
</feature>
<dbReference type="GO" id="GO:0005525">
    <property type="term" value="F:GTP binding"/>
    <property type="evidence" value="ECO:0007669"/>
    <property type="project" value="UniProtKB-KW"/>
</dbReference>
<dbReference type="GeneTree" id="ENSGT00940000159586"/>
<evidence type="ECO:0000313" key="15">
    <source>
        <dbReference type="Proteomes" id="UP000694387"/>
    </source>
</evidence>
<dbReference type="InterPro" id="IPR027417">
    <property type="entry name" value="P-loop_NTPase"/>
</dbReference>
<dbReference type="InterPro" id="IPR001806">
    <property type="entry name" value="Small_GTPase"/>
</dbReference>
<dbReference type="SUPFAM" id="SSF52540">
    <property type="entry name" value="P-loop containing nucleoside triphosphate hydrolases"/>
    <property type="match status" value="1"/>
</dbReference>
<dbReference type="CDD" id="cd08855">
    <property type="entry name" value="ArfGap_AGAP3"/>
    <property type="match status" value="1"/>
</dbReference>
<dbReference type="SUPFAM" id="SSF57863">
    <property type="entry name" value="ArfGap/RecO-like zinc finger"/>
    <property type="match status" value="1"/>
</dbReference>
<dbReference type="Pfam" id="PF00071">
    <property type="entry name" value="Ras"/>
    <property type="match status" value="1"/>
</dbReference>
<dbReference type="InterPro" id="IPR002110">
    <property type="entry name" value="Ankyrin_rpt"/>
</dbReference>
<sequence>MNFQAGGGQSPQQQPSLAAPGGGGGGGGGGAGAAGQFGGAGPGAGGGGGPSQQLAGGPPQQFALSNSAAIRAEIQRFESVHPNIYAIYDLIERIEDLALQNQIREHVISIEDSFVNSQEWTLSRSVPELKVGIVGNLSSGKSALVHRYLTGTYVQEESPEGGRFKKEIVVDGQSYLLLIRDEGGPPELQFAAWVDAVVFVFSLEDEISFQTVYNYFLRLCSFRNASEVPMVLVGTQDAISAANPRVIDDSRARKLSTDLKRCTYYETCATYGLNVERVFQDVAQKVVALRKKQQLAIGPCKSLPNSPSHSAVSAASIPAVHINQATNGGSSAFSDYSSSVPSTPSISQRELRIETIAASSTPTPIRKQSKRRSNIFTSRKGADLDREKKASECKVDSIGSGRAIPIKQGILLKRSGKSLNKEWKKKYVTLCDNGLLTYHPSLHDYMQNIHGKEIDLLRTTVKVPGKRLPRATPATAPGTSPRANGLALERSNTQLGGGTESEESFEFVVVSLTGQTWHFEASTAEERELWVQSVQAQILASLQGCRSAKDKTRLGNQNAALAVQAVRTVRGNSFCIDCDAPNPDWASLNLGALMCIECSGTHRHLGAHLSRVRSLDLDDWPPELLAVMTAMGNALANSVWEGALDGYAKPGPDACREEKERWIRAKYEQKLFLAPLPSSDVPLGQQLLRAVVEDDLRLLVMLLAHGSKEEVNETYGDGDGRTALHLSSAMANVVFTQLLIWYGVDVRSRDARGLTPLAYARRAGSQECADILIQHGCPGEGCGLAPTPNREPANGTNTSAELHRSPSLL</sequence>
<evidence type="ECO:0000256" key="8">
    <source>
        <dbReference type="ARBA" id="ARBA00023134"/>
    </source>
</evidence>
<dbReference type="CDD" id="cd04103">
    <property type="entry name" value="Centaurin_gamma"/>
    <property type="match status" value="1"/>
</dbReference>
<protein>
    <submittedName>
        <fullName evidence="14">ArfGAP with GTPase domain, ankyrin repeat and PH domain 3</fullName>
    </submittedName>
</protein>
<dbReference type="GO" id="GO:0003924">
    <property type="term" value="F:GTPase activity"/>
    <property type="evidence" value="ECO:0007669"/>
    <property type="project" value="InterPro"/>
</dbReference>
<reference evidence="14" key="3">
    <citation type="submission" date="2025-09" db="UniProtKB">
        <authorList>
            <consortium name="Ensembl"/>
        </authorList>
    </citation>
    <scope>IDENTIFICATION</scope>
</reference>
<name>A0A9L0IW66_EQUAS</name>
<dbReference type="PANTHER" id="PTHR45819">
    <property type="entry name" value="CENTAURIN-GAMMA-1A"/>
    <property type="match status" value="1"/>
</dbReference>
<feature type="compositionally biased region" description="Low complexity" evidence="11">
    <location>
        <begin position="10"/>
        <end position="19"/>
    </location>
</feature>
<evidence type="ECO:0000259" key="13">
    <source>
        <dbReference type="PROSITE" id="PS50115"/>
    </source>
</evidence>
<keyword evidence="6" id="KW-0862">Zinc</keyword>
<keyword evidence="4" id="KW-0547">Nucleotide-binding</keyword>
<feature type="region of interest" description="Disordered" evidence="11">
    <location>
        <begin position="1"/>
        <end position="61"/>
    </location>
</feature>
<proteinExistence type="inferred from homology"/>
<dbReference type="SMART" id="SM00173">
    <property type="entry name" value="RAS"/>
    <property type="match status" value="1"/>
</dbReference>
<dbReference type="SMART" id="SM00233">
    <property type="entry name" value="PH"/>
    <property type="match status" value="1"/>
</dbReference>
<evidence type="ECO:0000256" key="7">
    <source>
        <dbReference type="ARBA" id="ARBA00023043"/>
    </source>
</evidence>
<gene>
    <name evidence="14" type="primary">AGAP3</name>
</gene>
<keyword evidence="15" id="KW-1185">Reference proteome</keyword>
<dbReference type="SMART" id="SM00105">
    <property type="entry name" value="ArfGap"/>
    <property type="match status" value="1"/>
</dbReference>
<keyword evidence="5 10" id="KW-0863">Zinc-finger</keyword>
<keyword evidence="3" id="KW-0479">Metal-binding</keyword>
<dbReference type="AlphaFoldDB" id="A0A9L0IW66"/>
<dbReference type="InterPro" id="IPR037278">
    <property type="entry name" value="ARFGAP/RecO"/>
</dbReference>